<evidence type="ECO:0000256" key="1">
    <source>
        <dbReference type="SAM" id="MobiDB-lite"/>
    </source>
</evidence>
<comment type="caution">
    <text evidence="3">The sequence shown here is derived from an EMBL/GenBank/DDBJ whole genome shotgun (WGS) entry which is preliminary data.</text>
</comment>
<reference evidence="3" key="1">
    <citation type="submission" date="2019-05" db="EMBL/GenBank/DDBJ databases">
        <title>Annotation for the trematode Paragonimus heterotremus.</title>
        <authorList>
            <person name="Choi Y.-J."/>
        </authorList>
    </citation>
    <scope>NUCLEOTIDE SEQUENCE</scope>
    <source>
        <strain evidence="3">LC</strain>
    </source>
</reference>
<feature type="transmembrane region" description="Helical" evidence="2">
    <location>
        <begin position="327"/>
        <end position="347"/>
    </location>
</feature>
<evidence type="ECO:0000256" key="2">
    <source>
        <dbReference type="SAM" id="Phobius"/>
    </source>
</evidence>
<name>A0A8J4WM83_9TREM</name>
<dbReference type="Gene3D" id="1.20.140.150">
    <property type="match status" value="1"/>
</dbReference>
<dbReference type="EMBL" id="LUCH01000071">
    <property type="protein sequence ID" value="KAF5406194.1"/>
    <property type="molecule type" value="Genomic_DNA"/>
</dbReference>
<dbReference type="Proteomes" id="UP000748531">
    <property type="component" value="Unassembled WGS sequence"/>
</dbReference>
<keyword evidence="4" id="KW-1185">Reference proteome</keyword>
<keyword evidence="2" id="KW-1133">Transmembrane helix</keyword>
<dbReference type="OrthoDB" id="6241035at2759"/>
<evidence type="ECO:0000313" key="3">
    <source>
        <dbReference type="EMBL" id="KAF5406194.1"/>
    </source>
</evidence>
<feature type="region of interest" description="Disordered" evidence="1">
    <location>
        <begin position="1"/>
        <end position="21"/>
    </location>
</feature>
<feature type="transmembrane region" description="Helical" evidence="2">
    <location>
        <begin position="297"/>
        <end position="321"/>
    </location>
</feature>
<organism evidence="3 4">
    <name type="scientific">Paragonimus heterotremus</name>
    <dbReference type="NCBI Taxonomy" id="100268"/>
    <lineage>
        <taxon>Eukaryota</taxon>
        <taxon>Metazoa</taxon>
        <taxon>Spiralia</taxon>
        <taxon>Lophotrochozoa</taxon>
        <taxon>Platyhelminthes</taxon>
        <taxon>Trematoda</taxon>
        <taxon>Digenea</taxon>
        <taxon>Plagiorchiida</taxon>
        <taxon>Troglotremata</taxon>
        <taxon>Troglotrematidae</taxon>
        <taxon>Paragonimus</taxon>
    </lineage>
</organism>
<keyword evidence="2" id="KW-0472">Membrane</keyword>
<protein>
    <submittedName>
        <fullName evidence="3">Uncharacterized protein</fullName>
    </submittedName>
</protein>
<sequence length="419" mass="48109">MFSRPASPGSRRSSTLSNTGMTGTSTAVQLYSRIPVKKKTPVWRLASHPLPVNLLYRRSLLSALLLSCLASLVFLIATLNRKWESVYFNYERVFQFLDFEYGPTTDNTEEILRGLTNQSNIDERNFTVDYIVYENGHLAHPADVEKLKIIHMDEPYSIKQVCGLFTKLKEPEVGQKFIQSITLHQLQRLHSRGSFVIPSLGKRKVPRPAYVNGDIEFLESDRVFEPEVAWIVMNYYSSIWNMYYQRAHVYETHLYPHYYDVCKGPEIPGSQLSYFANNISETRITCIQFFLKMQNNIISCVIVVYLCMMVSTVIGVFATLFRNVPASMVTGVLHVTSGVFVIFANCIHHTKLNRLESEWGPCHPLSRLPEQLYQPEFITVSSHWPLTVSWISSPIFFIASFAWIVLTQVMTSENSKMLI</sequence>
<proteinExistence type="predicted"/>
<evidence type="ECO:0000313" key="4">
    <source>
        <dbReference type="Proteomes" id="UP000748531"/>
    </source>
</evidence>
<feature type="transmembrane region" description="Helical" evidence="2">
    <location>
        <begin position="60"/>
        <end position="79"/>
    </location>
</feature>
<feature type="transmembrane region" description="Helical" evidence="2">
    <location>
        <begin position="384"/>
        <end position="406"/>
    </location>
</feature>
<keyword evidence="2" id="KW-0812">Transmembrane</keyword>
<feature type="compositionally biased region" description="Low complexity" evidence="1">
    <location>
        <begin position="1"/>
        <end position="14"/>
    </location>
</feature>
<accession>A0A8J4WM83</accession>
<dbReference type="AlphaFoldDB" id="A0A8J4WM83"/>
<gene>
    <name evidence="3" type="ORF">PHET_00304</name>
</gene>